<protein>
    <submittedName>
        <fullName evidence="2">Uncharacterized protein</fullName>
    </submittedName>
</protein>
<evidence type="ECO:0000313" key="3">
    <source>
        <dbReference type="Proteomes" id="UP000690515"/>
    </source>
</evidence>
<comment type="caution">
    <text evidence="2">The sequence shown here is derived from an EMBL/GenBank/DDBJ whole genome shotgun (WGS) entry which is preliminary data.</text>
</comment>
<gene>
    <name evidence="2" type="ORF">KCG35_17515</name>
</gene>
<feature type="compositionally biased region" description="Acidic residues" evidence="1">
    <location>
        <begin position="176"/>
        <end position="188"/>
    </location>
</feature>
<feature type="region of interest" description="Disordered" evidence="1">
    <location>
        <begin position="169"/>
        <end position="188"/>
    </location>
</feature>
<evidence type="ECO:0000313" key="2">
    <source>
        <dbReference type="EMBL" id="MBU2712869.1"/>
    </source>
</evidence>
<evidence type="ECO:0000256" key="1">
    <source>
        <dbReference type="SAM" id="MobiDB-lite"/>
    </source>
</evidence>
<keyword evidence="3" id="KW-1185">Reference proteome</keyword>
<name>A0ABS5ZFP3_9GAMM</name>
<dbReference type="EMBL" id="JAGSOY010000052">
    <property type="protein sequence ID" value="MBU2712869.1"/>
    <property type="molecule type" value="Genomic_DNA"/>
</dbReference>
<organism evidence="2 3">
    <name type="scientific">Zooshikella harenae</name>
    <dbReference type="NCBI Taxonomy" id="2827238"/>
    <lineage>
        <taxon>Bacteria</taxon>
        <taxon>Pseudomonadati</taxon>
        <taxon>Pseudomonadota</taxon>
        <taxon>Gammaproteobacteria</taxon>
        <taxon>Oceanospirillales</taxon>
        <taxon>Zooshikellaceae</taxon>
        <taxon>Zooshikella</taxon>
    </lineage>
</organism>
<proteinExistence type="predicted"/>
<reference evidence="2 3" key="1">
    <citation type="submission" date="2021-04" db="EMBL/GenBank/DDBJ databases">
        <authorList>
            <person name="Pira H."/>
            <person name="Risdian C."/>
            <person name="Wink J."/>
        </authorList>
    </citation>
    <scope>NUCLEOTIDE SEQUENCE [LARGE SCALE GENOMIC DNA]</scope>
    <source>
        <strain evidence="2 3">WH53</strain>
    </source>
</reference>
<dbReference type="RefSeq" id="WP_215821091.1">
    <property type="nucleotide sequence ID" value="NZ_JAGSOY010000052.1"/>
</dbReference>
<dbReference type="Proteomes" id="UP000690515">
    <property type="component" value="Unassembled WGS sequence"/>
</dbReference>
<accession>A0ABS5ZFP3</accession>
<sequence>MNKKVPIIVAFAILFAAIAIYLNSTSKAVTKSQKAVVIADSEKSKAGDVGKQSVKEQVNVKDMDSDQKESNASPLVIYGYDINLPIKELDRKQIKTQVEDLERAVEYNDLIGRINNGMASPEEAEQSAKVFARLSKLRMAEVQYMIEDLDQDFAAYEEEHKERLEAFRAKKKEEQTESDEITALDILE</sequence>